<dbReference type="InterPro" id="IPR011009">
    <property type="entry name" value="Kinase-like_dom_sf"/>
</dbReference>
<gene>
    <name evidence="3" type="ORF">F5878DRAFT_614276</name>
</gene>
<evidence type="ECO:0000259" key="2">
    <source>
        <dbReference type="PROSITE" id="PS50011"/>
    </source>
</evidence>
<dbReference type="Proteomes" id="UP001163846">
    <property type="component" value="Unassembled WGS sequence"/>
</dbReference>
<name>A0AA38PBW2_9AGAR</name>
<comment type="caution">
    <text evidence="3">The sequence shown here is derived from an EMBL/GenBank/DDBJ whole genome shotgun (WGS) entry which is preliminary data.</text>
</comment>
<dbReference type="Gene3D" id="2.30.29.30">
    <property type="entry name" value="Pleckstrin-homology domain (PH domain)/Phosphotyrosine-binding domain (PTB)"/>
    <property type="match status" value="1"/>
</dbReference>
<dbReference type="GO" id="GO:0005524">
    <property type="term" value="F:ATP binding"/>
    <property type="evidence" value="ECO:0007669"/>
    <property type="project" value="InterPro"/>
</dbReference>
<dbReference type="PANTHER" id="PTHR44329">
    <property type="entry name" value="SERINE/THREONINE-PROTEIN KINASE TNNI3K-RELATED"/>
    <property type="match status" value="1"/>
</dbReference>
<dbReference type="InterPro" id="IPR011993">
    <property type="entry name" value="PH-like_dom_sf"/>
</dbReference>
<dbReference type="PROSITE" id="PS00109">
    <property type="entry name" value="PROTEIN_KINASE_TYR"/>
    <property type="match status" value="1"/>
</dbReference>
<dbReference type="InterPro" id="IPR008266">
    <property type="entry name" value="Tyr_kinase_AS"/>
</dbReference>
<reference evidence="3" key="1">
    <citation type="submission" date="2022-08" db="EMBL/GenBank/DDBJ databases">
        <authorList>
            <consortium name="DOE Joint Genome Institute"/>
            <person name="Min B."/>
            <person name="Riley R."/>
            <person name="Sierra-Patev S."/>
            <person name="Naranjo-Ortiz M."/>
            <person name="Looney B."/>
            <person name="Konkel Z."/>
            <person name="Slot J.C."/>
            <person name="Sakamoto Y."/>
            <person name="Steenwyk J.L."/>
            <person name="Rokas A."/>
            <person name="Carro J."/>
            <person name="Camarero S."/>
            <person name="Ferreira P."/>
            <person name="Molpeceres G."/>
            <person name="Ruiz-Duenas F.J."/>
            <person name="Serrano A."/>
            <person name="Henrissat B."/>
            <person name="Drula E."/>
            <person name="Hughes K.W."/>
            <person name="Mata J.L."/>
            <person name="Ishikawa N.K."/>
            <person name="Vargas-Isla R."/>
            <person name="Ushijima S."/>
            <person name="Smith C.A."/>
            <person name="Ahrendt S."/>
            <person name="Andreopoulos W."/>
            <person name="He G."/>
            <person name="Labutti K."/>
            <person name="Lipzen A."/>
            <person name="Ng V."/>
            <person name="Sandor L."/>
            <person name="Barry K."/>
            <person name="Martinez A.T."/>
            <person name="Xiao Y."/>
            <person name="Gibbons J.G."/>
            <person name="Terashima K."/>
            <person name="Hibbett D.S."/>
            <person name="Grigoriev I.V."/>
        </authorList>
    </citation>
    <scope>NUCLEOTIDE SEQUENCE</scope>
    <source>
        <strain evidence="3">TFB9207</strain>
    </source>
</reference>
<evidence type="ECO:0000313" key="4">
    <source>
        <dbReference type="Proteomes" id="UP001163846"/>
    </source>
</evidence>
<dbReference type="AlphaFoldDB" id="A0AA38PBW2"/>
<dbReference type="GO" id="GO:0004674">
    <property type="term" value="F:protein serine/threonine kinase activity"/>
    <property type="evidence" value="ECO:0007669"/>
    <property type="project" value="TreeGrafter"/>
</dbReference>
<evidence type="ECO:0000256" key="1">
    <source>
        <dbReference type="SAM" id="MobiDB-lite"/>
    </source>
</evidence>
<dbReference type="InterPro" id="IPR000719">
    <property type="entry name" value="Prot_kinase_dom"/>
</dbReference>
<dbReference type="InterPro" id="IPR001245">
    <property type="entry name" value="Ser-Thr/Tyr_kinase_cat_dom"/>
</dbReference>
<dbReference type="InterPro" id="IPR051681">
    <property type="entry name" value="Ser/Thr_Kinases-Pseudokinases"/>
</dbReference>
<organism evidence="3 4">
    <name type="scientific">Lentinula raphanica</name>
    <dbReference type="NCBI Taxonomy" id="153919"/>
    <lineage>
        <taxon>Eukaryota</taxon>
        <taxon>Fungi</taxon>
        <taxon>Dikarya</taxon>
        <taxon>Basidiomycota</taxon>
        <taxon>Agaricomycotina</taxon>
        <taxon>Agaricomycetes</taxon>
        <taxon>Agaricomycetidae</taxon>
        <taxon>Agaricales</taxon>
        <taxon>Marasmiineae</taxon>
        <taxon>Omphalotaceae</taxon>
        <taxon>Lentinula</taxon>
    </lineage>
</organism>
<dbReference type="EMBL" id="MU806096">
    <property type="protein sequence ID" value="KAJ3840048.1"/>
    <property type="molecule type" value="Genomic_DNA"/>
</dbReference>
<keyword evidence="4" id="KW-1185">Reference proteome</keyword>
<sequence length="785" mass="88175">MASTYRSLCISYVSLFGYLEQIIGQLEPVLAAHAQMLLDILSHIPTRIHEYCDQLQNLLSLTLPDTPSSGTMCSQHDSLCNIILNMTDISTSIHEMSSELRTSRASKILKARAFHWHMPETSHRGGIIDPSELGMLVLDDILLVEDGTPNLPPTSYQIFLFESMLLCCLDGPQSSAPRHGHNEERVGPARYPIRPWELGPALRRTMPLNLIHAIPTDEMWKLRVLDIETFELHWDPDMAQDQASRSAKPTLSLLFKCPSGEEQHNQWCSALQRFVRLDTETWLNTPRLRNEDHSGFVVEEGNDDGDVRSLVMSEDGIDSDEFAPFKLDIESSDGRRHSHPRPWSLIARKGPHSESSSLHQQLLEEEEQEIEDVLSPNMLPTLFTPLSLTASSGKGSVPPLSPLALGGMVRDPGTFQQMVLPPTPPPEGDFLSEIASSERVMDFTGQIHPIGGSAVAGGGYSDVWKATLNSRRDGHGQELQVAIKVIRAHYGSPENEDTLQRRLARELDVWKQLKHPNILPLYGVTSGFGPYNSLVCPWMENGSVSRYMEKWGDLLSMTDRLQLLCEVAEGLHYLHSRGIVHGDLTGSNILIDDNLHACLCDFGLSNMISDYEGSSNHSTISGAIRWADATLFITQAAHSDESNEEQMIPTMTSKSDIYSFGSVTLEILTGRIPYHYIRTDAQVIFELAQGRKPRRPIASLVTDSQWEFISSRCWHDEPDFRPDIDEVVDTMQMLLRTSLEFRRYTSSEPEGFLLRTPDSSLEIIDLPRRHSEPLSSIRTEQLQLK</sequence>
<accession>A0AA38PBW2</accession>
<dbReference type="SUPFAM" id="SSF56112">
    <property type="entry name" value="Protein kinase-like (PK-like)"/>
    <property type="match status" value="1"/>
</dbReference>
<protein>
    <submittedName>
        <fullName evidence="3">Kinase-like domain-containing protein</fullName>
    </submittedName>
</protein>
<dbReference type="Gene3D" id="1.10.510.10">
    <property type="entry name" value="Transferase(Phosphotransferase) domain 1"/>
    <property type="match status" value="1"/>
</dbReference>
<evidence type="ECO:0000313" key="3">
    <source>
        <dbReference type="EMBL" id="KAJ3840048.1"/>
    </source>
</evidence>
<feature type="region of interest" description="Disordered" evidence="1">
    <location>
        <begin position="346"/>
        <end position="366"/>
    </location>
</feature>
<dbReference type="PROSITE" id="PS50011">
    <property type="entry name" value="PROTEIN_KINASE_DOM"/>
    <property type="match status" value="1"/>
</dbReference>
<proteinExistence type="predicted"/>
<keyword evidence="3" id="KW-0808">Transferase</keyword>
<feature type="domain" description="Protein kinase" evidence="2">
    <location>
        <begin position="449"/>
        <end position="735"/>
    </location>
</feature>
<dbReference type="Pfam" id="PF07714">
    <property type="entry name" value="PK_Tyr_Ser-Thr"/>
    <property type="match status" value="1"/>
</dbReference>
<keyword evidence="3" id="KW-0418">Kinase</keyword>